<organism evidence="1 2">
    <name type="scientific">Fischerella thermalis CCMEE 5330</name>
    <dbReference type="NCBI Taxonomy" id="2019670"/>
    <lineage>
        <taxon>Bacteria</taxon>
        <taxon>Bacillati</taxon>
        <taxon>Cyanobacteriota</taxon>
        <taxon>Cyanophyceae</taxon>
        <taxon>Nostocales</taxon>
        <taxon>Hapalosiphonaceae</taxon>
        <taxon>Fischerella</taxon>
    </lineage>
</organism>
<evidence type="ECO:0000313" key="1">
    <source>
        <dbReference type="EMBL" id="PMB44224.1"/>
    </source>
</evidence>
<dbReference type="PANTHER" id="PTHR34301:SF8">
    <property type="entry name" value="ATPASE DOMAIN-CONTAINING PROTEIN"/>
    <property type="match status" value="1"/>
</dbReference>
<proteinExistence type="predicted"/>
<dbReference type="Gene3D" id="3.40.50.300">
    <property type="entry name" value="P-loop containing nucleotide triphosphate hydrolases"/>
    <property type="match status" value="1"/>
</dbReference>
<evidence type="ECO:0000313" key="2">
    <source>
        <dbReference type="Proteomes" id="UP000234966"/>
    </source>
</evidence>
<keyword evidence="1" id="KW-0547">Nucleotide-binding</keyword>
<dbReference type="EMBL" id="NMQI01000243">
    <property type="protein sequence ID" value="PMB44224.1"/>
    <property type="molecule type" value="Genomic_DNA"/>
</dbReference>
<protein>
    <submittedName>
        <fullName evidence="1">ATP-binding protein</fullName>
    </submittedName>
</protein>
<sequence length="403" mass="45640">MFLDSHDYFSQYLMSCISNGYAFHRGQAYISEGKKRVNLELSTPLELMGRSTEFQRIVEVLAKDGDLLIAGVPGSGRRTLVRRAALAVGAIILEIDCIRATDGERFVQLMAEAIAQNFDAVKIQDWIASSGKEFFRFQIEENSSIATGKLIPMRSLNPKQLWQAFELLLELPQILAESQNQRVVIILQSFPHIRSWDRHSLWEATFRREINHQTHVNYVLIATIAETTHYCEENNYPLETVQLPPLARDVVAVWAREILQTVGLTFDSRSKAMQLFLDAVQGHIGDAVAIIRRLQALRRPDGLITEQEVQQAIEELLKDLSITFESLLMLLPGNQVHLLECLATDPTEKPQSREYIQKHGLSRGGSLQGALTGLQHKGLIYGAEQRYQMALPLLALWLRQRLG</sequence>
<keyword evidence="1" id="KW-0067">ATP-binding</keyword>
<dbReference type="SUPFAM" id="SSF52540">
    <property type="entry name" value="P-loop containing nucleoside triphosphate hydrolases"/>
    <property type="match status" value="1"/>
</dbReference>
<accession>A0A2N6MBT9</accession>
<name>A0A2N6MBT9_9CYAN</name>
<gene>
    <name evidence="1" type="ORF">CEN41_10975</name>
</gene>
<dbReference type="GO" id="GO:0005524">
    <property type="term" value="F:ATP binding"/>
    <property type="evidence" value="ECO:0007669"/>
    <property type="project" value="UniProtKB-KW"/>
</dbReference>
<dbReference type="Proteomes" id="UP000234966">
    <property type="component" value="Unassembled WGS sequence"/>
</dbReference>
<reference evidence="1 2" key="1">
    <citation type="submission" date="2017-07" db="EMBL/GenBank/DDBJ databases">
        <title>Genomes of Fischerella (Mastigocladus) sp. strains.</title>
        <authorList>
            <person name="Miller S.R."/>
        </authorList>
    </citation>
    <scope>NUCLEOTIDE SEQUENCE [LARGE SCALE GENOMIC DNA]</scope>
    <source>
        <strain evidence="1 2">CCMEE 5330</strain>
    </source>
</reference>
<comment type="caution">
    <text evidence="1">The sequence shown here is derived from an EMBL/GenBank/DDBJ whole genome shotgun (WGS) entry which is preliminary data.</text>
</comment>
<dbReference type="InterPro" id="IPR027417">
    <property type="entry name" value="P-loop_NTPase"/>
</dbReference>
<dbReference type="PANTHER" id="PTHR34301">
    <property type="entry name" value="DNA-BINDING PROTEIN-RELATED"/>
    <property type="match status" value="1"/>
</dbReference>
<dbReference type="AlphaFoldDB" id="A0A2N6MBT9"/>